<dbReference type="STRING" id="360411.AC812_10065"/>
<feature type="signal peptide" evidence="2">
    <location>
        <begin position="1"/>
        <end position="31"/>
    </location>
</feature>
<feature type="compositionally biased region" description="Polar residues" evidence="1">
    <location>
        <begin position="79"/>
        <end position="98"/>
    </location>
</feature>
<protein>
    <recommendedName>
        <fullName evidence="3">Nbr1 FW domain-containing protein</fullName>
    </recommendedName>
</protein>
<dbReference type="OrthoDB" id="166916at2"/>
<comment type="caution">
    <text evidence="4">The sequence shown here is derived from an EMBL/GenBank/DDBJ whole genome shotgun (WGS) entry which is preliminary data.</text>
</comment>
<dbReference type="PANTHER" id="PTHR20930:SF0">
    <property type="entry name" value="PROTEIN ILRUN"/>
    <property type="match status" value="1"/>
</dbReference>
<organism evidence="4 5">
    <name type="scientific">Bellilinea caldifistulae</name>
    <dbReference type="NCBI Taxonomy" id="360411"/>
    <lineage>
        <taxon>Bacteria</taxon>
        <taxon>Bacillati</taxon>
        <taxon>Chloroflexota</taxon>
        <taxon>Anaerolineae</taxon>
        <taxon>Anaerolineales</taxon>
        <taxon>Anaerolineaceae</taxon>
        <taxon>Bellilinea</taxon>
    </lineage>
</organism>
<evidence type="ECO:0000313" key="4">
    <source>
        <dbReference type="EMBL" id="KPL74869.1"/>
    </source>
</evidence>
<dbReference type="CDD" id="cd14947">
    <property type="entry name" value="NBR1_like"/>
    <property type="match status" value="1"/>
</dbReference>
<evidence type="ECO:0000259" key="3">
    <source>
        <dbReference type="Pfam" id="PF16158"/>
    </source>
</evidence>
<dbReference type="Pfam" id="PF16158">
    <property type="entry name" value="N_BRCA1_IG"/>
    <property type="match status" value="1"/>
</dbReference>
<dbReference type="PANTHER" id="PTHR20930">
    <property type="entry name" value="OVARIAN CARCINOMA ANTIGEN CA125-RELATED"/>
    <property type="match status" value="1"/>
</dbReference>
<dbReference type="PATRIC" id="fig|360411.5.peg.2624"/>
<reference evidence="4 5" key="1">
    <citation type="submission" date="2015-07" db="EMBL/GenBank/DDBJ databases">
        <title>Draft genome of Bellilinea caldifistulae DSM 17877.</title>
        <authorList>
            <person name="Hemp J."/>
            <person name="Ward L.M."/>
            <person name="Pace L.A."/>
            <person name="Fischer W.W."/>
        </authorList>
    </citation>
    <scope>NUCLEOTIDE SEQUENCE [LARGE SCALE GENOMIC DNA]</scope>
    <source>
        <strain evidence="4 5">GOMI-1</strain>
    </source>
</reference>
<dbReference type="PROSITE" id="PS51257">
    <property type="entry name" value="PROKAR_LIPOPROTEIN"/>
    <property type="match status" value="1"/>
</dbReference>
<name>A0A0P6X679_9CHLR</name>
<dbReference type="AlphaFoldDB" id="A0A0P6X679"/>
<keyword evidence="5" id="KW-1185">Reference proteome</keyword>
<feature type="compositionally biased region" description="Low complexity" evidence="1">
    <location>
        <begin position="215"/>
        <end position="225"/>
    </location>
</feature>
<proteinExistence type="predicted"/>
<gene>
    <name evidence="4" type="ORF">AC812_10065</name>
</gene>
<evidence type="ECO:0000313" key="5">
    <source>
        <dbReference type="Proteomes" id="UP000050514"/>
    </source>
</evidence>
<feature type="domain" description="Nbr1 FW" evidence="3">
    <location>
        <begin position="114"/>
        <end position="210"/>
    </location>
</feature>
<dbReference type="InterPro" id="IPR013783">
    <property type="entry name" value="Ig-like_fold"/>
</dbReference>
<evidence type="ECO:0000256" key="1">
    <source>
        <dbReference type="SAM" id="MobiDB-lite"/>
    </source>
</evidence>
<dbReference type="Proteomes" id="UP000050514">
    <property type="component" value="Unassembled WGS sequence"/>
</dbReference>
<evidence type="ECO:0000256" key="2">
    <source>
        <dbReference type="SAM" id="SignalP"/>
    </source>
</evidence>
<dbReference type="InterPro" id="IPR032350">
    <property type="entry name" value="Nbr1_FW"/>
</dbReference>
<sequence>MISNKKITKQVILFTLLTGLLLLSACSRSEATPTTDPALIFTQAAETVAAGLTQTAASLPSATPTATLPPTNTPEPTQAVSPTSADTPTLTIPPTATRPSVADRADFVTQSPLDGTVMYPEQPFTLTWTVKNTGTTTWTTAYQVRFFLGDATLRFGASDIRFPKEVKPNENVDLVLNMKAPAKAGDYRTIWVLTNADGQNFFTLTLDIKVSGSAPTPTLTVAPATNTPPPAPTETETPSPTP</sequence>
<accession>A0A0P6X679</accession>
<feature type="compositionally biased region" description="Low complexity" evidence="1">
    <location>
        <begin position="233"/>
        <end position="242"/>
    </location>
</feature>
<dbReference type="Gene3D" id="2.60.40.10">
    <property type="entry name" value="Immunoglobulins"/>
    <property type="match status" value="1"/>
</dbReference>
<feature type="compositionally biased region" description="Low complexity" evidence="1">
    <location>
        <begin position="59"/>
        <end position="78"/>
    </location>
</feature>
<keyword evidence="2" id="KW-0732">Signal</keyword>
<feature type="region of interest" description="Disordered" evidence="1">
    <location>
        <begin position="59"/>
        <end position="102"/>
    </location>
</feature>
<dbReference type="EMBL" id="LGHJ01000016">
    <property type="protein sequence ID" value="KPL74869.1"/>
    <property type="molecule type" value="Genomic_DNA"/>
</dbReference>
<feature type="chain" id="PRO_5006132865" description="Nbr1 FW domain-containing protein" evidence="2">
    <location>
        <begin position="32"/>
        <end position="242"/>
    </location>
</feature>
<feature type="region of interest" description="Disordered" evidence="1">
    <location>
        <begin position="215"/>
        <end position="242"/>
    </location>
</feature>
<dbReference type="RefSeq" id="WP_061915690.1">
    <property type="nucleotide sequence ID" value="NZ_DF967971.1"/>
</dbReference>